<protein>
    <submittedName>
        <fullName evidence="2">Pilus assembly protein</fullName>
    </submittedName>
</protein>
<reference evidence="2" key="1">
    <citation type="submission" date="2022-03" db="EMBL/GenBank/DDBJ databases">
        <title>Identification of a novel bacterium isolated from mangrove sediments.</title>
        <authorList>
            <person name="Pan X."/>
        </authorList>
    </citation>
    <scope>NUCLEOTIDE SEQUENCE</scope>
    <source>
        <strain evidence="2">B2637</strain>
    </source>
</reference>
<sequence>MRLPPLLRRLRRDRGGVTAVEFGLLIGPLMVLLTGAFDLGYQSYVLSVLQGTLSDAARRASVEEPEFMTEGDTTEERVAAQIRAQLASIAPNATPQITIRNYYEFSGIGNAEKLMTDVNGNGRFDYYDGDCWLDSNGNGEYDLDAGRSGIGGANDIAFYEATIEVDRLLPVHLFTGGDAAVSLTAKSAFRNQPYSAQAVPPVLCGERRR</sequence>
<dbReference type="Proteomes" id="UP001162802">
    <property type="component" value="Unassembled WGS sequence"/>
</dbReference>
<dbReference type="InterPro" id="IPR012495">
    <property type="entry name" value="TadE-like_dom"/>
</dbReference>
<organism evidence="2 3">
    <name type="scientific">Novosphingobium mangrovi</name>
    <name type="common">ex Hu et al. 2023</name>
    <dbReference type="NCBI Taxonomy" id="2930094"/>
    <lineage>
        <taxon>Bacteria</taxon>
        <taxon>Pseudomonadati</taxon>
        <taxon>Pseudomonadota</taxon>
        <taxon>Alphaproteobacteria</taxon>
        <taxon>Sphingomonadales</taxon>
        <taxon>Sphingomonadaceae</taxon>
        <taxon>Novosphingobium</taxon>
    </lineage>
</organism>
<evidence type="ECO:0000313" key="3">
    <source>
        <dbReference type="Proteomes" id="UP001162802"/>
    </source>
</evidence>
<keyword evidence="3" id="KW-1185">Reference proteome</keyword>
<dbReference type="EMBL" id="JALHAT010000002">
    <property type="protein sequence ID" value="MCJ1959420.1"/>
    <property type="molecule type" value="Genomic_DNA"/>
</dbReference>
<gene>
    <name evidence="2" type="ORF">MTR65_01825</name>
</gene>
<proteinExistence type="predicted"/>
<evidence type="ECO:0000259" key="1">
    <source>
        <dbReference type="Pfam" id="PF07811"/>
    </source>
</evidence>
<evidence type="ECO:0000313" key="2">
    <source>
        <dbReference type="EMBL" id="MCJ1959420.1"/>
    </source>
</evidence>
<comment type="caution">
    <text evidence="2">The sequence shown here is derived from an EMBL/GenBank/DDBJ whole genome shotgun (WGS) entry which is preliminary data.</text>
</comment>
<accession>A0ABT0A8A4</accession>
<dbReference type="RefSeq" id="WP_243796597.1">
    <property type="nucleotide sequence ID" value="NZ_JALHAT010000002.1"/>
</dbReference>
<feature type="domain" description="TadE-like" evidence="1">
    <location>
        <begin position="16"/>
        <end position="58"/>
    </location>
</feature>
<dbReference type="Pfam" id="PF07811">
    <property type="entry name" value="TadE"/>
    <property type="match status" value="1"/>
</dbReference>
<name>A0ABT0A8A4_9SPHN</name>